<dbReference type="Proteomes" id="UP000594042">
    <property type="component" value="Chromosome"/>
</dbReference>
<keyword evidence="1" id="KW-0732">Signal</keyword>
<organism evidence="2 3">
    <name type="scientific">Coprobacter secundus subsp. similis</name>
    <dbReference type="NCBI Taxonomy" id="2751153"/>
    <lineage>
        <taxon>Bacteria</taxon>
        <taxon>Pseudomonadati</taxon>
        <taxon>Bacteroidota</taxon>
        <taxon>Bacteroidia</taxon>
        <taxon>Bacteroidales</taxon>
        <taxon>Barnesiellaceae</taxon>
        <taxon>Coprobacter</taxon>
    </lineage>
</organism>
<dbReference type="AlphaFoldDB" id="A0A7G1HYS9"/>
<evidence type="ECO:0000313" key="3">
    <source>
        <dbReference type="Proteomes" id="UP000594042"/>
    </source>
</evidence>
<evidence type="ECO:0008006" key="4">
    <source>
        <dbReference type="Google" id="ProtNLM"/>
    </source>
</evidence>
<feature type="chain" id="PRO_5029009878" description="Lipoprotein" evidence="1">
    <location>
        <begin position="23"/>
        <end position="350"/>
    </location>
</feature>
<dbReference type="PROSITE" id="PS51257">
    <property type="entry name" value="PROKAR_LIPOPROTEIN"/>
    <property type="match status" value="1"/>
</dbReference>
<dbReference type="EMBL" id="AP023322">
    <property type="protein sequence ID" value="BCI64806.1"/>
    <property type="molecule type" value="Genomic_DNA"/>
</dbReference>
<evidence type="ECO:0000256" key="1">
    <source>
        <dbReference type="SAM" id="SignalP"/>
    </source>
</evidence>
<reference evidence="3" key="1">
    <citation type="submission" date="2020-07" db="EMBL/GenBank/DDBJ databases">
        <title>Complete genome sequencing of Coprobacter sp. strain 2CBH44.</title>
        <authorList>
            <person name="Sakamoto M."/>
            <person name="Murakami T."/>
            <person name="Mori H."/>
        </authorList>
    </citation>
    <scope>NUCLEOTIDE SEQUENCE [LARGE SCALE GENOMIC DNA]</scope>
    <source>
        <strain evidence="3">2CBH44</strain>
    </source>
</reference>
<feature type="signal peptide" evidence="1">
    <location>
        <begin position="1"/>
        <end position="22"/>
    </location>
</feature>
<evidence type="ECO:0000313" key="2">
    <source>
        <dbReference type="EMBL" id="BCI64806.1"/>
    </source>
</evidence>
<keyword evidence="3" id="KW-1185">Reference proteome</keyword>
<sequence length="350" mass="39798">MRNSIKYGLIALVLSISCIGHATENPIEKADLTPEQIQRAKTFKQVLGTDKGYRSGAYVYTKRSIDDYMKEPEKLAARLAVLGFTDVYLGSEKALSGEADDYMKWQKTFIREAHKYNLKVHALRLSSAKLYVSDMKILEDCNSVINYNYSVKKSDRFDGVSADLEPHILKKGFIDYPKELTLVWDSKNNFGKGKDNDLLLKRTVEVMKLAQKELRPLPLSQALGFFFQPRVNNGLLEHGGADEFLQYCDQLIVMAYNYKPSRVFEMAEPILKAAEKSKNHPKSVSVCVKTSLGTVGDEGPVTSFQTHGWDYMIEAIKYLVEKGSTYPAFRGVDIFEFQGFEMMWNNKVKQ</sequence>
<dbReference type="KEGG" id="copr:Cop2CBH44_31590"/>
<accession>A0A7G1HYS9</accession>
<dbReference type="RefSeq" id="WP_044227217.1">
    <property type="nucleotide sequence ID" value="NZ_AP023322.1"/>
</dbReference>
<proteinExistence type="predicted"/>
<gene>
    <name evidence="2" type="ORF">Cop2CBH44_31590</name>
</gene>
<name>A0A7G1HYS9_9BACT</name>
<protein>
    <recommendedName>
        <fullName evidence="4">Lipoprotein</fullName>
    </recommendedName>
</protein>